<protein>
    <submittedName>
        <fullName evidence="3">Uncharacterized protein</fullName>
    </submittedName>
</protein>
<accession>A0ABY5K0P8</accession>
<feature type="compositionally biased region" description="Pro residues" evidence="1">
    <location>
        <begin position="68"/>
        <end position="83"/>
    </location>
</feature>
<dbReference type="EMBL" id="CP101989">
    <property type="protein sequence ID" value="UUI63920.1"/>
    <property type="molecule type" value="Genomic_DNA"/>
</dbReference>
<keyword evidence="4" id="KW-1185">Reference proteome</keyword>
<name>A0ABY5K0P8_9CELL</name>
<evidence type="ECO:0000313" key="4">
    <source>
        <dbReference type="Proteomes" id="UP001317322"/>
    </source>
</evidence>
<feature type="region of interest" description="Disordered" evidence="1">
    <location>
        <begin position="29"/>
        <end position="86"/>
    </location>
</feature>
<evidence type="ECO:0000256" key="1">
    <source>
        <dbReference type="SAM" id="MobiDB-lite"/>
    </source>
</evidence>
<keyword evidence="2" id="KW-0732">Signal</keyword>
<dbReference type="RefSeq" id="WP_227565464.1">
    <property type="nucleotide sequence ID" value="NZ_CP101989.1"/>
</dbReference>
<dbReference type="PROSITE" id="PS51257">
    <property type="entry name" value="PROKAR_LIPOPROTEIN"/>
    <property type="match status" value="1"/>
</dbReference>
<gene>
    <name evidence="3" type="ORF">NP075_12345</name>
</gene>
<reference evidence="3 4" key="1">
    <citation type="submission" date="2022-07" db="EMBL/GenBank/DDBJ databases">
        <title>Novel species in genus cellulomonas.</title>
        <authorList>
            <person name="Ye L."/>
        </authorList>
    </citation>
    <scope>NUCLEOTIDE SEQUENCE [LARGE SCALE GENOMIC DNA]</scope>
    <source>
        <strain evidence="4">zg-Y908</strain>
    </source>
</reference>
<proteinExistence type="predicted"/>
<evidence type="ECO:0000256" key="2">
    <source>
        <dbReference type="SAM" id="SignalP"/>
    </source>
</evidence>
<organism evidence="3 4">
    <name type="scientific">Cellulomonas wangsupingiae</name>
    <dbReference type="NCBI Taxonomy" id="2968085"/>
    <lineage>
        <taxon>Bacteria</taxon>
        <taxon>Bacillati</taxon>
        <taxon>Actinomycetota</taxon>
        <taxon>Actinomycetes</taxon>
        <taxon>Micrococcales</taxon>
        <taxon>Cellulomonadaceae</taxon>
        <taxon>Cellulomonas</taxon>
    </lineage>
</organism>
<feature type="signal peptide" evidence="2">
    <location>
        <begin position="1"/>
        <end position="27"/>
    </location>
</feature>
<evidence type="ECO:0000313" key="3">
    <source>
        <dbReference type="EMBL" id="UUI63920.1"/>
    </source>
</evidence>
<feature type="chain" id="PRO_5047233589" evidence="2">
    <location>
        <begin position="28"/>
        <end position="187"/>
    </location>
</feature>
<sequence length="187" mass="18407">MSRADVRSVRPLAGALLVVLLAGCVTGTPQDPAAGTPRPTSTASATGASASPSTTPVADPPATAAATPPAPSPAPSAPAPGPAAPARTPVEVVVSWAMWDEQAGQVQVAGYAADVVESGGTCTLTLRLGEHTVTAEQQATPDATTTTCGAVAVPRDRLPQAGTWVAVMSYVSDKSSGSSPDVSIGVP</sequence>
<feature type="compositionally biased region" description="Low complexity" evidence="1">
    <location>
        <begin position="32"/>
        <end position="67"/>
    </location>
</feature>
<dbReference type="Proteomes" id="UP001317322">
    <property type="component" value="Chromosome"/>
</dbReference>